<protein>
    <recommendedName>
        <fullName evidence="8">Amino acid transporter transmembrane domain-containing protein</fullName>
    </recommendedName>
</protein>
<dbReference type="InterPro" id="IPR013057">
    <property type="entry name" value="AA_transpt_TM"/>
</dbReference>
<comment type="subcellular location">
    <subcellularLocation>
        <location evidence="1">Membrane</location>
    </subcellularLocation>
</comment>
<name>A0AAV6WJM4_9LAMI</name>
<evidence type="ECO:0000313" key="9">
    <source>
        <dbReference type="EMBL" id="KAG8368029.1"/>
    </source>
</evidence>
<keyword evidence="10" id="KW-1185">Reference proteome</keyword>
<dbReference type="AlphaFoldDB" id="A0AAV6WJM4"/>
<feature type="transmembrane region" description="Helical" evidence="7">
    <location>
        <begin position="174"/>
        <end position="194"/>
    </location>
</feature>
<evidence type="ECO:0000256" key="4">
    <source>
        <dbReference type="ARBA" id="ARBA00022970"/>
    </source>
</evidence>
<keyword evidence="4" id="KW-0029">Amino-acid transport</keyword>
<feature type="transmembrane region" description="Helical" evidence="7">
    <location>
        <begin position="258"/>
        <end position="284"/>
    </location>
</feature>
<proteinExistence type="predicted"/>
<accession>A0AAV6WJM4</accession>
<evidence type="ECO:0000256" key="5">
    <source>
        <dbReference type="ARBA" id="ARBA00022989"/>
    </source>
</evidence>
<feature type="domain" description="Amino acid transporter transmembrane" evidence="8">
    <location>
        <begin position="85"/>
        <end position="158"/>
    </location>
</feature>
<evidence type="ECO:0000256" key="6">
    <source>
        <dbReference type="ARBA" id="ARBA00023136"/>
    </source>
</evidence>
<gene>
    <name evidence="9" type="ORF">BUALT_Bualt15G0002700</name>
</gene>
<evidence type="ECO:0000313" key="10">
    <source>
        <dbReference type="Proteomes" id="UP000826271"/>
    </source>
</evidence>
<dbReference type="Proteomes" id="UP000826271">
    <property type="component" value="Unassembled WGS sequence"/>
</dbReference>
<dbReference type="Pfam" id="PF01490">
    <property type="entry name" value="Aa_trans"/>
    <property type="match status" value="2"/>
</dbReference>
<organism evidence="9 10">
    <name type="scientific">Buddleja alternifolia</name>
    <dbReference type="NCBI Taxonomy" id="168488"/>
    <lineage>
        <taxon>Eukaryota</taxon>
        <taxon>Viridiplantae</taxon>
        <taxon>Streptophyta</taxon>
        <taxon>Embryophyta</taxon>
        <taxon>Tracheophyta</taxon>
        <taxon>Spermatophyta</taxon>
        <taxon>Magnoliopsida</taxon>
        <taxon>eudicotyledons</taxon>
        <taxon>Gunneridae</taxon>
        <taxon>Pentapetalae</taxon>
        <taxon>asterids</taxon>
        <taxon>lamiids</taxon>
        <taxon>Lamiales</taxon>
        <taxon>Scrophulariaceae</taxon>
        <taxon>Buddlejeae</taxon>
        <taxon>Buddleja</taxon>
    </lineage>
</organism>
<feature type="transmembrane region" description="Helical" evidence="7">
    <location>
        <begin position="93"/>
        <end position="112"/>
    </location>
</feature>
<feature type="transmembrane region" description="Helical" evidence="7">
    <location>
        <begin position="118"/>
        <end position="140"/>
    </location>
</feature>
<feature type="transmembrane region" description="Helical" evidence="7">
    <location>
        <begin position="380"/>
        <end position="401"/>
    </location>
</feature>
<dbReference type="PANTHER" id="PTHR48017">
    <property type="entry name" value="OS05G0424000 PROTEIN-RELATED"/>
    <property type="match status" value="1"/>
</dbReference>
<evidence type="ECO:0000256" key="1">
    <source>
        <dbReference type="ARBA" id="ARBA00004370"/>
    </source>
</evidence>
<feature type="transmembrane region" description="Helical" evidence="7">
    <location>
        <begin position="413"/>
        <end position="435"/>
    </location>
</feature>
<reference evidence="9" key="1">
    <citation type="submission" date="2019-10" db="EMBL/GenBank/DDBJ databases">
        <authorList>
            <person name="Zhang R."/>
            <person name="Pan Y."/>
            <person name="Wang J."/>
            <person name="Ma R."/>
            <person name="Yu S."/>
        </authorList>
    </citation>
    <scope>NUCLEOTIDE SEQUENCE</scope>
    <source>
        <strain evidence="9">LA-IB0</strain>
        <tissue evidence="9">Leaf</tissue>
    </source>
</reference>
<keyword evidence="6 7" id="KW-0472">Membrane</keyword>
<evidence type="ECO:0000256" key="2">
    <source>
        <dbReference type="ARBA" id="ARBA00022448"/>
    </source>
</evidence>
<dbReference type="GO" id="GO:0006865">
    <property type="term" value="P:amino acid transport"/>
    <property type="evidence" value="ECO:0007669"/>
    <property type="project" value="UniProtKB-KW"/>
</dbReference>
<keyword evidence="2" id="KW-0813">Transport</keyword>
<dbReference type="GO" id="GO:0016020">
    <property type="term" value="C:membrane"/>
    <property type="evidence" value="ECO:0007669"/>
    <property type="project" value="UniProtKB-SubCell"/>
</dbReference>
<evidence type="ECO:0000256" key="3">
    <source>
        <dbReference type="ARBA" id="ARBA00022692"/>
    </source>
</evidence>
<feature type="domain" description="Amino acid transporter transmembrane" evidence="8">
    <location>
        <begin position="161"/>
        <end position="435"/>
    </location>
</feature>
<keyword evidence="3 7" id="KW-0812">Transmembrane</keyword>
<feature type="transmembrane region" description="Helical" evidence="7">
    <location>
        <begin position="309"/>
        <end position="331"/>
    </location>
</feature>
<keyword evidence="5 7" id="KW-1133">Transmembrane helix</keyword>
<comment type="caution">
    <text evidence="9">The sequence shown here is derived from an EMBL/GenBank/DDBJ whole genome shotgun (WGS) entry which is preliminary data.</text>
</comment>
<feature type="transmembrane region" description="Helical" evidence="7">
    <location>
        <begin position="352"/>
        <end position="374"/>
    </location>
</feature>
<evidence type="ECO:0000256" key="7">
    <source>
        <dbReference type="SAM" id="Phobius"/>
    </source>
</evidence>
<evidence type="ECO:0000259" key="8">
    <source>
        <dbReference type="Pfam" id="PF01490"/>
    </source>
</evidence>
<sequence length="446" mass="49760">MAEIRLNVLRVESMGSSSSRVTPVFFDDEPPLHEEQQVINVSDISLTTVQDVIGMSAGGGQEEKEEYSGERNPQDAWLPITESRKGNTLTATFHLLCSGIGYQTLLLPMAFISLGWVWGIICLSVAFAWQLYTIWLLVNLHESTPNITGIRYSRYLQLSMVAFAQFFPNLNSLAWISFIGSITAIAYCTMIWIVSVTKGRLEDMVDATTSDNNNNNTGFRNVLNGIGIIALVFRGHNLVLEIQGTIPSNRKKPSRKSMWRGVTISYLMIAMCLFPLAIVGHWAYGNKVTANQGILGAFTKFHKNHTSKYTIGAIYIIIIINYLCAFQIYAMPTFDNWQRIYTTTKNKPCPRWLRSAIKVLFGGLTYFIAVAFPFLPSLSLFIGSITLPLTLAYPCLMWVAIKKPGRFNRMCNLGLGYSGIVLSILSASAALWSLIVDGLHANFFKP</sequence>
<dbReference type="EMBL" id="WHWC01000015">
    <property type="protein sequence ID" value="KAG8368029.1"/>
    <property type="molecule type" value="Genomic_DNA"/>
</dbReference>